<keyword evidence="3 7" id="KW-0808">Transferase</keyword>
<feature type="transmembrane region" description="Helical" evidence="7">
    <location>
        <begin position="58"/>
        <end position="78"/>
    </location>
</feature>
<evidence type="ECO:0000256" key="1">
    <source>
        <dbReference type="ARBA" id="ARBA00007150"/>
    </source>
</evidence>
<evidence type="ECO:0000313" key="9">
    <source>
        <dbReference type="Proteomes" id="UP001595799"/>
    </source>
</evidence>
<dbReference type="EC" id="2.5.1.145" evidence="7"/>
<feature type="transmembrane region" description="Helical" evidence="7">
    <location>
        <begin position="203"/>
        <end position="221"/>
    </location>
</feature>
<keyword evidence="6 7" id="KW-0472">Membrane</keyword>
<accession>A0ABV8UMM8</accession>
<dbReference type="PANTHER" id="PTHR30589:SF0">
    <property type="entry name" value="PHOSPHATIDYLGLYCEROL--PROLIPOPROTEIN DIACYLGLYCERYL TRANSFERASE"/>
    <property type="match status" value="1"/>
</dbReference>
<evidence type="ECO:0000256" key="3">
    <source>
        <dbReference type="ARBA" id="ARBA00022679"/>
    </source>
</evidence>
<dbReference type="EMBL" id="JBHSCW010000006">
    <property type="protein sequence ID" value="MFC4352155.1"/>
    <property type="molecule type" value="Genomic_DNA"/>
</dbReference>
<dbReference type="Pfam" id="PF01790">
    <property type="entry name" value="LGT"/>
    <property type="match status" value="1"/>
</dbReference>
<gene>
    <name evidence="7 8" type="primary">lgt</name>
    <name evidence="8" type="ORF">ACFOW6_11460</name>
</gene>
<dbReference type="HAMAP" id="MF_01147">
    <property type="entry name" value="Lgt"/>
    <property type="match status" value="1"/>
</dbReference>
<proteinExistence type="inferred from homology"/>
<organism evidence="8 9">
    <name type="scientific">Fodinicurvata halophila</name>
    <dbReference type="NCBI Taxonomy" id="1419723"/>
    <lineage>
        <taxon>Bacteria</taxon>
        <taxon>Pseudomonadati</taxon>
        <taxon>Pseudomonadota</taxon>
        <taxon>Alphaproteobacteria</taxon>
        <taxon>Rhodospirillales</taxon>
        <taxon>Rhodovibrionaceae</taxon>
        <taxon>Fodinicurvata</taxon>
    </lineage>
</organism>
<keyword evidence="5 7" id="KW-1133">Transmembrane helix</keyword>
<evidence type="ECO:0000256" key="7">
    <source>
        <dbReference type="HAMAP-Rule" id="MF_01147"/>
    </source>
</evidence>
<dbReference type="Proteomes" id="UP001595799">
    <property type="component" value="Unassembled WGS sequence"/>
</dbReference>
<comment type="caution">
    <text evidence="8">The sequence shown here is derived from an EMBL/GenBank/DDBJ whole genome shotgun (WGS) entry which is preliminary data.</text>
</comment>
<comment type="pathway">
    <text evidence="7">Protein modification; lipoprotein biosynthesis (diacylglyceryl transfer).</text>
</comment>
<feature type="transmembrane region" description="Helical" evidence="7">
    <location>
        <begin position="128"/>
        <end position="146"/>
    </location>
</feature>
<protein>
    <recommendedName>
        <fullName evidence="7">Phosphatidylglycerol--prolipoprotein diacylglyceryl transferase</fullName>
        <ecNumber evidence="7">2.5.1.145</ecNumber>
    </recommendedName>
</protein>
<feature type="transmembrane region" description="Helical" evidence="7">
    <location>
        <begin position="20"/>
        <end position="38"/>
    </location>
</feature>
<feature type="transmembrane region" description="Helical" evidence="7">
    <location>
        <begin position="233"/>
        <end position="257"/>
    </location>
</feature>
<dbReference type="NCBIfam" id="TIGR00544">
    <property type="entry name" value="lgt"/>
    <property type="match status" value="1"/>
</dbReference>
<feature type="binding site" evidence="7">
    <location>
        <position position="141"/>
    </location>
    <ligand>
        <name>a 1,2-diacyl-sn-glycero-3-phospho-(1'-sn-glycerol)</name>
        <dbReference type="ChEBI" id="CHEBI:64716"/>
    </ligand>
</feature>
<feature type="transmembrane region" description="Helical" evidence="7">
    <location>
        <begin position="98"/>
        <end position="116"/>
    </location>
</feature>
<name>A0ABV8UMM8_9PROT</name>
<evidence type="ECO:0000256" key="6">
    <source>
        <dbReference type="ARBA" id="ARBA00023136"/>
    </source>
</evidence>
<dbReference type="PANTHER" id="PTHR30589">
    <property type="entry name" value="PROLIPOPROTEIN DIACYLGLYCERYL TRANSFERASE"/>
    <property type="match status" value="1"/>
</dbReference>
<reference evidence="9" key="1">
    <citation type="journal article" date="2019" name="Int. J. Syst. Evol. Microbiol.">
        <title>The Global Catalogue of Microorganisms (GCM) 10K type strain sequencing project: providing services to taxonomists for standard genome sequencing and annotation.</title>
        <authorList>
            <consortium name="The Broad Institute Genomics Platform"/>
            <consortium name="The Broad Institute Genome Sequencing Center for Infectious Disease"/>
            <person name="Wu L."/>
            <person name="Ma J."/>
        </authorList>
    </citation>
    <scope>NUCLEOTIDE SEQUENCE [LARGE SCALE GENOMIC DNA]</scope>
    <source>
        <strain evidence="9">CECT 8472</strain>
    </source>
</reference>
<comment type="subcellular location">
    <subcellularLocation>
        <location evidence="7">Cell membrane</location>
        <topology evidence="7">Multi-pass membrane protein</topology>
    </subcellularLocation>
</comment>
<feature type="transmembrane region" description="Helical" evidence="7">
    <location>
        <begin position="176"/>
        <end position="194"/>
    </location>
</feature>
<dbReference type="RefSeq" id="WP_382422504.1">
    <property type="nucleotide sequence ID" value="NZ_JBHSCW010000006.1"/>
</dbReference>
<dbReference type="InterPro" id="IPR001640">
    <property type="entry name" value="Lgt"/>
</dbReference>
<evidence type="ECO:0000256" key="5">
    <source>
        <dbReference type="ARBA" id="ARBA00022989"/>
    </source>
</evidence>
<keyword evidence="4 7" id="KW-0812">Transmembrane</keyword>
<evidence type="ECO:0000256" key="2">
    <source>
        <dbReference type="ARBA" id="ARBA00022475"/>
    </source>
</evidence>
<comment type="function">
    <text evidence="7">Catalyzes the transfer of the diacylglyceryl group from phosphatidylglycerol to the sulfhydryl group of the N-terminal cysteine of a prolipoprotein, the first step in the formation of mature lipoproteins.</text>
</comment>
<dbReference type="GO" id="GO:0008961">
    <property type="term" value="F:phosphatidylglycerol-prolipoprotein diacylglyceryl transferase activity"/>
    <property type="evidence" value="ECO:0007669"/>
    <property type="project" value="UniProtKB-EC"/>
</dbReference>
<comment type="similarity">
    <text evidence="1 7">Belongs to the Lgt family.</text>
</comment>
<keyword evidence="2 7" id="KW-1003">Cell membrane</keyword>
<keyword evidence="9" id="KW-1185">Reference proteome</keyword>
<evidence type="ECO:0000313" key="8">
    <source>
        <dbReference type="EMBL" id="MFC4352155.1"/>
    </source>
</evidence>
<comment type="catalytic activity">
    <reaction evidence="7">
        <text>L-cysteinyl-[prolipoprotein] + a 1,2-diacyl-sn-glycero-3-phospho-(1'-sn-glycerol) = an S-1,2-diacyl-sn-glyceryl-L-cysteinyl-[prolipoprotein] + sn-glycerol 1-phosphate + H(+)</text>
        <dbReference type="Rhea" id="RHEA:56712"/>
        <dbReference type="Rhea" id="RHEA-COMP:14679"/>
        <dbReference type="Rhea" id="RHEA-COMP:14680"/>
        <dbReference type="ChEBI" id="CHEBI:15378"/>
        <dbReference type="ChEBI" id="CHEBI:29950"/>
        <dbReference type="ChEBI" id="CHEBI:57685"/>
        <dbReference type="ChEBI" id="CHEBI:64716"/>
        <dbReference type="ChEBI" id="CHEBI:140658"/>
        <dbReference type="EC" id="2.5.1.145"/>
    </reaction>
</comment>
<dbReference type="PROSITE" id="PS01311">
    <property type="entry name" value="LGT"/>
    <property type="match status" value="1"/>
</dbReference>
<sequence length="276" mass="30641">MLEVSFPNIDPIAFEIGPLVIRWYALAYIAGILLGWRYCLHLARRDTVRPNAPDIDDFMVWAIFGIILGGRVGYVVFYNAAYYLEHPLEAIMVWHGGMSFHGGLVGVLLAIAVFSWRRGFSPLAMGDLVAVAAPIGLFFGRLANFVNGELFGRVSDVSWAVVFPYGGDLPRHPSQLYEAVLEGLVLFAVLAVLAHRPRIRRRAGFLTGFFLVGYGLARTFVEFFREPDVQLGFILGPITMGQILSVPMVLLGLYLMVRTRHSANKPTMQAHSAGRN</sequence>
<evidence type="ECO:0000256" key="4">
    <source>
        <dbReference type="ARBA" id="ARBA00022692"/>
    </source>
</evidence>